<feature type="region of interest" description="Disordered" evidence="6">
    <location>
        <begin position="694"/>
        <end position="766"/>
    </location>
</feature>
<dbReference type="SUPFAM" id="SSF57625">
    <property type="entry name" value="Invertebrate chitin-binding proteins"/>
    <property type="match status" value="1"/>
</dbReference>
<keyword evidence="3" id="KW-0677">Repeat</keyword>
<dbReference type="AlphaFoldDB" id="A0A1B6L2J0"/>
<sequence>SGESVCLDTTAPQITRMELQTTICVLVAVLGCVAGQRRPPNYSLDEMPDIQTSFSCQDKILGGYYSDPETDCQMFHVCVRVAGVGVQDYRFLCPNDTAFDQENQICDDWYNIDCEASTLYYSDNFDLFRLDVLGHDDNNFSPVKPTPIPLGPSSAPRIAPHPKPRRPHAPINNAVSETDDDLYLQRADSGDRRVSQDLLRGSSSGNFFSNRNGGKEDPDDDYVAPSQVRQQELIKSKKKNKNQVRKLLTGKRPVTQPPTEAPQPSTTAGYYNRYNTVQRNRPTTTTENYPTTAAPAQTFNNQRPQDFNSQRFRNNQNFAFNKKPTTTDFVQETTPAAYNNYQNQNQNRGNNFYQQSSSTAAPTYQPNYNQGNNYYQTQSTTTAAPTSYKNNYNQGNNYYQQTQSTSTAAPANYKTNYNQGSSYYQTQSTTVAPTKTNYNQGNNYYQTPTTVAPQYNYNQQTSTPASTVYNAYQNRVNQQPTTNYNNYQNNNNYQQNTNNFQQAYNSPSTVNSNANYDATTLKQNYYQKQTTANYDNYYRTSTNAPIVYSTTLAPEAQNYNYDNSANIYQQTKNQFSYNVNAAGTTANYNTYNSFKDSDAYDEPNQGESLKTAPSSNIRPSDLNAIAKSYQKQASFNASLSASYNFANPSTTQKPTSKFYNSAKQFQTTLKSQSTIKPFQQSPTTVQVPSRGNAYYAQSTSTSSPQPRPFSKAPEGTAAPKLTKEKDASYDYAYYDEGTGSEYDGIDTIGEEFSRTTSHKHSRTTPQ</sequence>
<gene>
    <name evidence="8" type="ORF">g.29629</name>
</gene>
<reference evidence="8" key="1">
    <citation type="submission" date="2015-11" db="EMBL/GenBank/DDBJ databases">
        <title>De novo transcriptome assembly of four potential Pierce s Disease insect vectors from Arizona vineyards.</title>
        <authorList>
            <person name="Tassone E.E."/>
        </authorList>
    </citation>
    <scope>NUCLEOTIDE SEQUENCE</scope>
</reference>
<feature type="compositionally biased region" description="Basic residues" evidence="6">
    <location>
        <begin position="756"/>
        <end position="766"/>
    </location>
</feature>
<dbReference type="InterPro" id="IPR051940">
    <property type="entry name" value="Chitin_bind-dev_reg"/>
</dbReference>
<dbReference type="PROSITE" id="PS50940">
    <property type="entry name" value="CHIT_BIND_II"/>
    <property type="match status" value="1"/>
</dbReference>
<dbReference type="InterPro" id="IPR036508">
    <property type="entry name" value="Chitin-bd_dom_sf"/>
</dbReference>
<accession>A0A1B6L2J0</accession>
<evidence type="ECO:0000313" key="8">
    <source>
        <dbReference type="EMBL" id="JAT17754.1"/>
    </source>
</evidence>
<keyword evidence="1" id="KW-0147">Chitin-binding</keyword>
<feature type="domain" description="Chitin-binding type-2" evidence="7">
    <location>
        <begin position="53"/>
        <end position="116"/>
    </location>
</feature>
<evidence type="ECO:0000256" key="6">
    <source>
        <dbReference type="SAM" id="MobiDB-lite"/>
    </source>
</evidence>
<dbReference type="PANTHER" id="PTHR23301:SF0">
    <property type="entry name" value="CHITIN-BINDING TYPE-2 DOMAIN-CONTAINING PROTEIN-RELATED"/>
    <property type="match status" value="1"/>
</dbReference>
<dbReference type="Gene3D" id="2.170.140.10">
    <property type="entry name" value="Chitin binding domain"/>
    <property type="match status" value="1"/>
</dbReference>
<dbReference type="PANTHER" id="PTHR23301">
    <property type="entry name" value="CHITIN BINDING PERITROPHIN-A"/>
    <property type="match status" value="1"/>
</dbReference>
<keyword evidence="5" id="KW-0325">Glycoprotein</keyword>
<dbReference type="InterPro" id="IPR002557">
    <property type="entry name" value="Chitin-bd_dom"/>
</dbReference>
<dbReference type="EMBL" id="GEBQ01022223">
    <property type="protein sequence ID" value="JAT17754.1"/>
    <property type="molecule type" value="Transcribed_RNA"/>
</dbReference>
<name>A0A1B6L2J0_9HEMI</name>
<keyword evidence="2" id="KW-0732">Signal</keyword>
<feature type="non-terminal residue" evidence="8">
    <location>
        <position position="1"/>
    </location>
</feature>
<feature type="compositionally biased region" description="Low complexity" evidence="6">
    <location>
        <begin position="694"/>
        <end position="704"/>
    </location>
</feature>
<evidence type="ECO:0000256" key="1">
    <source>
        <dbReference type="ARBA" id="ARBA00022669"/>
    </source>
</evidence>
<evidence type="ECO:0000256" key="4">
    <source>
        <dbReference type="ARBA" id="ARBA00023157"/>
    </source>
</evidence>
<feature type="region of interest" description="Disordered" evidence="6">
    <location>
        <begin position="281"/>
        <end position="303"/>
    </location>
</feature>
<keyword evidence="4" id="KW-1015">Disulfide bond</keyword>
<evidence type="ECO:0000259" key="7">
    <source>
        <dbReference type="PROSITE" id="PS50940"/>
    </source>
</evidence>
<protein>
    <recommendedName>
        <fullName evidence="7">Chitin-binding type-2 domain-containing protein</fullName>
    </recommendedName>
</protein>
<feature type="region of interest" description="Disordered" evidence="6">
    <location>
        <begin position="143"/>
        <end position="269"/>
    </location>
</feature>
<dbReference type="GO" id="GO:0005576">
    <property type="term" value="C:extracellular region"/>
    <property type="evidence" value="ECO:0007669"/>
    <property type="project" value="InterPro"/>
</dbReference>
<evidence type="ECO:0000256" key="3">
    <source>
        <dbReference type="ARBA" id="ARBA00022737"/>
    </source>
</evidence>
<dbReference type="Pfam" id="PF01607">
    <property type="entry name" value="CBM_14"/>
    <property type="match status" value="1"/>
</dbReference>
<evidence type="ECO:0000256" key="2">
    <source>
        <dbReference type="ARBA" id="ARBA00022729"/>
    </source>
</evidence>
<feature type="compositionally biased region" description="Low complexity" evidence="6">
    <location>
        <begin position="282"/>
        <end position="296"/>
    </location>
</feature>
<proteinExistence type="predicted"/>
<dbReference type="SMART" id="SM00494">
    <property type="entry name" value="ChtBD2"/>
    <property type="match status" value="1"/>
</dbReference>
<evidence type="ECO:0000256" key="5">
    <source>
        <dbReference type="ARBA" id="ARBA00023180"/>
    </source>
</evidence>
<feature type="compositionally biased region" description="Low complexity" evidence="6">
    <location>
        <begin position="200"/>
        <end position="212"/>
    </location>
</feature>
<organism evidence="8">
    <name type="scientific">Graphocephala atropunctata</name>
    <dbReference type="NCBI Taxonomy" id="36148"/>
    <lineage>
        <taxon>Eukaryota</taxon>
        <taxon>Metazoa</taxon>
        <taxon>Ecdysozoa</taxon>
        <taxon>Arthropoda</taxon>
        <taxon>Hexapoda</taxon>
        <taxon>Insecta</taxon>
        <taxon>Pterygota</taxon>
        <taxon>Neoptera</taxon>
        <taxon>Paraneoptera</taxon>
        <taxon>Hemiptera</taxon>
        <taxon>Auchenorrhyncha</taxon>
        <taxon>Membracoidea</taxon>
        <taxon>Cicadellidae</taxon>
        <taxon>Cicadellinae</taxon>
        <taxon>Cicadellini</taxon>
        <taxon>Graphocephala</taxon>
    </lineage>
</organism>
<dbReference type="GO" id="GO:0008061">
    <property type="term" value="F:chitin binding"/>
    <property type="evidence" value="ECO:0007669"/>
    <property type="project" value="UniProtKB-KW"/>
</dbReference>